<dbReference type="GO" id="GO:0016604">
    <property type="term" value="C:nuclear body"/>
    <property type="evidence" value="ECO:0007669"/>
    <property type="project" value="TreeGrafter"/>
</dbReference>
<dbReference type="Gene3D" id="2.40.50.770">
    <property type="entry name" value="RecQ-mediated genome instability protein Rmi1, C-terminal domain"/>
    <property type="match status" value="1"/>
</dbReference>
<dbReference type="FunFam" id="2.40.50.770:FF:000002">
    <property type="entry name" value="recQ-mediated genome instability protein 1"/>
    <property type="match status" value="1"/>
</dbReference>
<evidence type="ECO:0000256" key="3">
    <source>
        <dbReference type="SAM" id="MobiDB-lite"/>
    </source>
</evidence>
<feature type="domain" description="RecQ-mediated genome instability protein 1 C-terminal OB-fold" evidence="5">
    <location>
        <begin position="487"/>
        <end position="580"/>
    </location>
</feature>
<name>A0A1B6KPX6_9HEMI</name>
<dbReference type="GO" id="GO:0000712">
    <property type="term" value="P:resolution of meiotic recombination intermediates"/>
    <property type="evidence" value="ECO:0007669"/>
    <property type="project" value="TreeGrafter"/>
</dbReference>
<organism evidence="6">
    <name type="scientific">Graphocephala atropunctata</name>
    <dbReference type="NCBI Taxonomy" id="36148"/>
    <lineage>
        <taxon>Eukaryota</taxon>
        <taxon>Metazoa</taxon>
        <taxon>Ecdysozoa</taxon>
        <taxon>Arthropoda</taxon>
        <taxon>Hexapoda</taxon>
        <taxon>Insecta</taxon>
        <taxon>Pterygota</taxon>
        <taxon>Neoptera</taxon>
        <taxon>Paraneoptera</taxon>
        <taxon>Hemiptera</taxon>
        <taxon>Auchenorrhyncha</taxon>
        <taxon>Membracoidea</taxon>
        <taxon>Cicadellidae</taxon>
        <taxon>Cicadellinae</taxon>
        <taxon>Cicadellini</taxon>
        <taxon>Graphocephala</taxon>
    </lineage>
</organism>
<feature type="compositionally biased region" description="Polar residues" evidence="3">
    <location>
        <begin position="319"/>
        <end position="331"/>
    </location>
</feature>
<dbReference type="AlphaFoldDB" id="A0A1B6KPX6"/>
<feature type="non-terminal residue" evidence="6">
    <location>
        <position position="584"/>
    </location>
</feature>
<evidence type="ECO:0000259" key="5">
    <source>
        <dbReference type="Pfam" id="PF16099"/>
    </source>
</evidence>
<dbReference type="GO" id="GO:0031422">
    <property type="term" value="C:RecQ family helicase-topoisomerase III complex"/>
    <property type="evidence" value="ECO:0007669"/>
    <property type="project" value="TreeGrafter"/>
</dbReference>
<evidence type="ECO:0000313" key="6">
    <source>
        <dbReference type="EMBL" id="JAT13461.1"/>
    </source>
</evidence>
<comment type="similarity">
    <text evidence="1">Belongs to the RMI1 family.</text>
</comment>
<evidence type="ECO:0000256" key="1">
    <source>
        <dbReference type="ARBA" id="ARBA00006395"/>
    </source>
</evidence>
<dbReference type="GO" id="GO:0000724">
    <property type="term" value="P:double-strand break repair via homologous recombination"/>
    <property type="evidence" value="ECO:0007669"/>
    <property type="project" value="TreeGrafter"/>
</dbReference>
<evidence type="ECO:0000256" key="2">
    <source>
        <dbReference type="ARBA" id="ARBA00018987"/>
    </source>
</evidence>
<dbReference type="PANTHER" id="PTHR14790:SF15">
    <property type="entry name" value="RECQ-MEDIATED GENOME INSTABILITY PROTEIN 1"/>
    <property type="match status" value="1"/>
</dbReference>
<feature type="region of interest" description="Disordered" evidence="3">
    <location>
        <begin position="219"/>
        <end position="243"/>
    </location>
</feature>
<dbReference type="EMBL" id="GEBQ01026516">
    <property type="protein sequence ID" value="JAT13461.1"/>
    <property type="molecule type" value="Transcribed_RNA"/>
</dbReference>
<proteinExistence type="inferred from homology"/>
<dbReference type="SMART" id="SM01161">
    <property type="entry name" value="DUF1767"/>
    <property type="match status" value="1"/>
</dbReference>
<sequence>MSISEVENVCRYLRSREIPMLPNNNWLISCMDWYQSHPELTQMYGSLQEYVCIQWLLADLKDVQQGCLPTNCNNGTTELSGKYILQINWVRDIGQSCYSQLQAVQNLNQAESNENVSADEPKKQSWEPNPKRVLMMEVTDGITSLKAMEYSPIPKLTEPFLPGQKVVLIGPIESRRGILFLKSNNINILGGEVEHLFETNSKENLLSRCLNIPMDNVTEGRLTNNDVDVTDRGSNQASGRTSRHQLHINLEEEDNVTVVDNGVNENNQNLLMTDEDDDVLCQLPDTVLDYPDNIGRPDDMLDDGYPQPHELSPILNERSFGNNRHTGSSFMDNRDESDVPRPLAMKNILSDRRKPKLFPSLEDLRVVESKVESPNSFKKSPSALQTNNPFKIQVAQTSSTREFGNTLPSTSVLKTQVFQHSKTSEECDISPNTSLRNSSNCINSNPNNSMREKTNVEIKHGPNVNLPIEDNMYPKLKSVKIKVESINKLKIRNGEWFCFASVMLENESSNVTFSNEVLEKLFGVSASDAEVWRGEMATNLSLKKKVNDILKAGQTKLKLLDCPMVLEYSSEDCTPHVLAINSTG</sequence>
<dbReference type="Pfam" id="PF08585">
    <property type="entry name" value="RMI1_N_C"/>
    <property type="match status" value="1"/>
</dbReference>
<gene>
    <name evidence="6" type="ORF">g.24519</name>
</gene>
<dbReference type="InterPro" id="IPR013894">
    <property type="entry name" value="RMI1_OB"/>
</dbReference>
<evidence type="ECO:0000259" key="4">
    <source>
        <dbReference type="Pfam" id="PF08585"/>
    </source>
</evidence>
<feature type="compositionally biased region" description="Polar residues" evidence="3">
    <location>
        <begin position="221"/>
        <end position="240"/>
    </location>
</feature>
<dbReference type="Pfam" id="PF16099">
    <property type="entry name" value="RMI1_C"/>
    <property type="match status" value="1"/>
</dbReference>
<accession>A0A1B6KPX6</accession>
<reference evidence="6" key="1">
    <citation type="submission" date="2015-11" db="EMBL/GenBank/DDBJ databases">
        <title>De novo transcriptome assembly of four potential Pierce s Disease insect vectors from Arizona vineyards.</title>
        <authorList>
            <person name="Tassone E.E."/>
        </authorList>
    </citation>
    <scope>NUCLEOTIDE SEQUENCE</scope>
</reference>
<feature type="domain" description="RecQ mediated genome instability protein 1 OB-fold" evidence="4">
    <location>
        <begin position="69"/>
        <end position="203"/>
    </location>
</feature>
<protein>
    <recommendedName>
        <fullName evidence="2">RecQ-mediated genome instability protein 1</fullName>
    </recommendedName>
</protein>
<feature type="region of interest" description="Disordered" evidence="3">
    <location>
        <begin position="314"/>
        <end position="339"/>
    </location>
</feature>
<dbReference type="PANTHER" id="PTHR14790">
    <property type="entry name" value="RECQ-MEDIATED GENOME INSTABILITY PROTEIN 1 RMI1"/>
    <property type="match status" value="1"/>
</dbReference>
<dbReference type="InterPro" id="IPR032199">
    <property type="entry name" value="RMI1_C"/>
</dbReference>
<dbReference type="InterPro" id="IPR042470">
    <property type="entry name" value="RMI1_N_C_sf"/>
</dbReference>